<dbReference type="InterPro" id="IPR025348">
    <property type="entry name" value="DUF4252"/>
</dbReference>
<proteinExistence type="predicted"/>
<protein>
    <submittedName>
        <fullName evidence="1">DUF4252 domain-containing protein</fullName>
    </submittedName>
</protein>
<name>A0ABP9H6I2_9FLAO</name>
<reference evidence="2" key="1">
    <citation type="journal article" date="2019" name="Int. J. Syst. Evol. Microbiol.">
        <title>The Global Catalogue of Microorganisms (GCM) 10K type strain sequencing project: providing services to taxonomists for standard genome sequencing and annotation.</title>
        <authorList>
            <consortium name="The Broad Institute Genomics Platform"/>
            <consortium name="The Broad Institute Genome Sequencing Center for Infectious Disease"/>
            <person name="Wu L."/>
            <person name="Ma J."/>
        </authorList>
    </citation>
    <scope>NUCLEOTIDE SEQUENCE [LARGE SCALE GENOMIC DNA]</scope>
    <source>
        <strain evidence="2">JCM 18287</strain>
    </source>
</reference>
<dbReference type="EMBL" id="BAABJK010000004">
    <property type="protein sequence ID" value="GAA4961033.1"/>
    <property type="molecule type" value="Genomic_DNA"/>
</dbReference>
<accession>A0ABP9H6I2</accession>
<dbReference type="PROSITE" id="PS51257">
    <property type="entry name" value="PROKAR_LIPOPROTEIN"/>
    <property type="match status" value="1"/>
</dbReference>
<comment type="caution">
    <text evidence="1">The sequence shown here is derived from an EMBL/GenBank/DDBJ whole genome shotgun (WGS) entry which is preliminary data.</text>
</comment>
<dbReference type="Pfam" id="PF14060">
    <property type="entry name" value="DUF4252"/>
    <property type="match status" value="1"/>
</dbReference>
<dbReference type="RefSeq" id="WP_345164451.1">
    <property type="nucleotide sequence ID" value="NZ_BAABJK010000004.1"/>
</dbReference>
<gene>
    <name evidence="1" type="ORF">GCM10023315_06280</name>
</gene>
<dbReference type="Proteomes" id="UP001501692">
    <property type="component" value="Unassembled WGS sequence"/>
</dbReference>
<keyword evidence="2" id="KW-1185">Reference proteome</keyword>
<sequence length="180" mass="20168">MKRTINHIVALSLIVLITVSCSSGASLQRYFVDNQETKNFISQDIPLSMIEIDKSAFSEEQKEAYNSVSKLNFLGYKADENSAEEFKAEIETVKAILSDSKYKDLMEFSDKGNKISVKYIGDDDEADEVILFGSSKDMGFAVVRILGNDMSPDKMVTLVSAMQTANVDENQIQDIMNFFK</sequence>
<organism evidence="1 2">
    <name type="scientific">Algibacter aquimarinus</name>
    <dbReference type="NCBI Taxonomy" id="1136748"/>
    <lineage>
        <taxon>Bacteria</taxon>
        <taxon>Pseudomonadati</taxon>
        <taxon>Bacteroidota</taxon>
        <taxon>Flavobacteriia</taxon>
        <taxon>Flavobacteriales</taxon>
        <taxon>Flavobacteriaceae</taxon>
        <taxon>Algibacter</taxon>
    </lineage>
</organism>
<evidence type="ECO:0000313" key="1">
    <source>
        <dbReference type="EMBL" id="GAA4961033.1"/>
    </source>
</evidence>
<evidence type="ECO:0000313" key="2">
    <source>
        <dbReference type="Proteomes" id="UP001501692"/>
    </source>
</evidence>